<sequence length="370" mass="40243">MLRPPAVLAALADAAVPGLRPRSFAAMPTRPGDRFQSVRVIDADDRDWTVRMSLSPADGAGLEQADRFASLLAKRVPFAVPRVEGRLVLPDRTAVIVQRSLPGSPSVWRELAAGDDLARSLGRALAVLHEVDPRVADEAGVPAYDADGYRARRLATLDRAATTGLVPSGLLARWERALEEVSLWKFATCVTHGPLEGHDVLSDGGEVRAITGWERAAVGDPADDFAALHSLAPQDAFDTVLETYAGARSEAPDGHLVRRIRLSAELQRVTALLEAVQADDEPMVERRAAALRRLDEQTEHDESLLPATPRPRPVLVEPLEEEPFEPGDIEAVEVREADEDEETVEIPTNDQDDTVPIVDEDGESAGERRE</sequence>
<evidence type="ECO:0000259" key="2">
    <source>
        <dbReference type="Pfam" id="PF01636"/>
    </source>
</evidence>
<dbReference type="EMBL" id="JAAOIV010000008">
    <property type="protein sequence ID" value="NHN56486.1"/>
    <property type="molecule type" value="Genomic_DNA"/>
</dbReference>
<dbReference type="AlphaFoldDB" id="A0A967B818"/>
<reference evidence="3" key="1">
    <citation type="submission" date="2020-03" db="EMBL/GenBank/DDBJ databases">
        <title>Draft sequencing of Calidifontibacter sp. DB0510.</title>
        <authorList>
            <person name="Kim D.-U."/>
        </authorList>
    </citation>
    <scope>NUCLEOTIDE SEQUENCE</scope>
    <source>
        <strain evidence="3">DB0510</strain>
    </source>
</reference>
<protein>
    <submittedName>
        <fullName evidence="3">Phosphotransferase</fullName>
    </submittedName>
</protein>
<organism evidence="3 4">
    <name type="scientific">Metallococcus carri</name>
    <dbReference type="NCBI Taxonomy" id="1656884"/>
    <lineage>
        <taxon>Bacteria</taxon>
        <taxon>Bacillati</taxon>
        <taxon>Actinomycetota</taxon>
        <taxon>Actinomycetes</taxon>
        <taxon>Micrococcales</taxon>
        <taxon>Dermacoccaceae</taxon>
        <taxon>Metallococcus</taxon>
    </lineage>
</organism>
<name>A0A967B818_9MICO</name>
<gene>
    <name evidence="3" type="ORF">G9U51_11925</name>
</gene>
<feature type="region of interest" description="Disordered" evidence="1">
    <location>
        <begin position="295"/>
        <end position="370"/>
    </location>
</feature>
<accession>A0A967B818</accession>
<dbReference type="RefSeq" id="WP_166197148.1">
    <property type="nucleotide sequence ID" value="NZ_JAAOIV010000008.1"/>
</dbReference>
<keyword evidence="4" id="KW-1185">Reference proteome</keyword>
<comment type="caution">
    <text evidence="3">The sequence shown here is derived from an EMBL/GenBank/DDBJ whole genome shotgun (WGS) entry which is preliminary data.</text>
</comment>
<dbReference type="Pfam" id="PF01636">
    <property type="entry name" value="APH"/>
    <property type="match status" value="1"/>
</dbReference>
<feature type="compositionally biased region" description="Acidic residues" evidence="1">
    <location>
        <begin position="318"/>
        <end position="364"/>
    </location>
</feature>
<dbReference type="Gene3D" id="3.90.1200.10">
    <property type="match status" value="1"/>
</dbReference>
<dbReference type="Proteomes" id="UP000744769">
    <property type="component" value="Unassembled WGS sequence"/>
</dbReference>
<evidence type="ECO:0000256" key="1">
    <source>
        <dbReference type="SAM" id="MobiDB-lite"/>
    </source>
</evidence>
<dbReference type="SUPFAM" id="SSF56112">
    <property type="entry name" value="Protein kinase-like (PK-like)"/>
    <property type="match status" value="1"/>
</dbReference>
<dbReference type="InterPro" id="IPR011009">
    <property type="entry name" value="Kinase-like_dom_sf"/>
</dbReference>
<evidence type="ECO:0000313" key="3">
    <source>
        <dbReference type="EMBL" id="NHN56486.1"/>
    </source>
</evidence>
<dbReference type="InterPro" id="IPR002575">
    <property type="entry name" value="Aminoglycoside_PTrfase"/>
</dbReference>
<feature type="domain" description="Aminoglycoside phosphotransferase" evidence="2">
    <location>
        <begin position="35"/>
        <end position="251"/>
    </location>
</feature>
<proteinExistence type="predicted"/>
<evidence type="ECO:0000313" key="4">
    <source>
        <dbReference type="Proteomes" id="UP000744769"/>
    </source>
</evidence>